<dbReference type="InterPro" id="IPR027417">
    <property type="entry name" value="P-loop_NTPase"/>
</dbReference>
<keyword evidence="4" id="KW-1185">Reference proteome</keyword>
<dbReference type="PANTHER" id="PTHR10039">
    <property type="entry name" value="AMELOGENIN"/>
    <property type="match status" value="1"/>
</dbReference>
<comment type="caution">
    <text evidence="3">The sequence shown here is derived from an EMBL/GenBank/DDBJ whole genome shotgun (WGS) entry which is preliminary data.</text>
</comment>
<evidence type="ECO:0000259" key="2">
    <source>
        <dbReference type="Pfam" id="PF24883"/>
    </source>
</evidence>
<gene>
    <name evidence="3" type="ORF">QBC46DRAFT_368418</name>
</gene>
<dbReference type="PANTHER" id="PTHR10039:SF15">
    <property type="entry name" value="NACHT DOMAIN-CONTAINING PROTEIN"/>
    <property type="match status" value="1"/>
</dbReference>
<dbReference type="InterPro" id="IPR056884">
    <property type="entry name" value="NPHP3-like_N"/>
</dbReference>
<dbReference type="Pfam" id="PF24883">
    <property type="entry name" value="NPHP3_N"/>
    <property type="match status" value="1"/>
</dbReference>
<dbReference type="SUPFAM" id="SSF52540">
    <property type="entry name" value="P-loop containing nucleoside triphosphate hydrolases"/>
    <property type="match status" value="1"/>
</dbReference>
<reference evidence="4" key="1">
    <citation type="journal article" date="2023" name="Mol. Phylogenet. Evol.">
        <title>Genome-scale phylogeny and comparative genomics of the fungal order Sordariales.</title>
        <authorList>
            <person name="Hensen N."/>
            <person name="Bonometti L."/>
            <person name="Westerberg I."/>
            <person name="Brannstrom I.O."/>
            <person name="Guillou S."/>
            <person name="Cros-Aarteil S."/>
            <person name="Calhoun S."/>
            <person name="Haridas S."/>
            <person name="Kuo A."/>
            <person name="Mondo S."/>
            <person name="Pangilinan J."/>
            <person name="Riley R."/>
            <person name="LaButti K."/>
            <person name="Andreopoulos B."/>
            <person name="Lipzen A."/>
            <person name="Chen C."/>
            <person name="Yan M."/>
            <person name="Daum C."/>
            <person name="Ng V."/>
            <person name="Clum A."/>
            <person name="Steindorff A."/>
            <person name="Ohm R.A."/>
            <person name="Martin F."/>
            <person name="Silar P."/>
            <person name="Natvig D.O."/>
            <person name="Lalanne C."/>
            <person name="Gautier V."/>
            <person name="Ament-Velasquez S.L."/>
            <person name="Kruys A."/>
            <person name="Hutchinson M.I."/>
            <person name="Powell A.J."/>
            <person name="Barry K."/>
            <person name="Miller A.N."/>
            <person name="Grigoriev I.V."/>
            <person name="Debuchy R."/>
            <person name="Gladieux P."/>
            <person name="Hiltunen Thoren M."/>
            <person name="Johannesson H."/>
        </authorList>
    </citation>
    <scope>NUCLEOTIDE SEQUENCE [LARGE SCALE GENOMIC DNA]</scope>
    <source>
        <strain evidence="4">CBS 340.73</strain>
    </source>
</reference>
<proteinExistence type="predicted"/>
<evidence type="ECO:0000256" key="1">
    <source>
        <dbReference type="ARBA" id="ARBA00022737"/>
    </source>
</evidence>
<evidence type="ECO:0000313" key="3">
    <source>
        <dbReference type="EMBL" id="KAK3934115.1"/>
    </source>
</evidence>
<name>A0AAN6RYQ6_9PEZI</name>
<dbReference type="EMBL" id="MU854026">
    <property type="protein sequence ID" value="KAK3934115.1"/>
    <property type="molecule type" value="Genomic_DNA"/>
</dbReference>
<feature type="domain" description="Nephrocystin 3-like N-terminal" evidence="2">
    <location>
        <begin position="50"/>
        <end position="214"/>
    </location>
</feature>
<keyword evidence="1" id="KW-0677">Repeat</keyword>
<dbReference type="AlphaFoldDB" id="A0AAN6RYQ6"/>
<dbReference type="Proteomes" id="UP001303473">
    <property type="component" value="Unassembled WGS sequence"/>
</dbReference>
<protein>
    <recommendedName>
        <fullName evidence="2">Nephrocystin 3-like N-terminal domain-containing protein</fullName>
    </recommendedName>
</protein>
<evidence type="ECO:0000313" key="4">
    <source>
        <dbReference type="Proteomes" id="UP001303473"/>
    </source>
</evidence>
<sequence>MRECCYSYLQGYLSRPTATSNWETIILDWLTPIDYGPQQSDYLHRRQPATGVWLLNSEEFQDWLATSKQTLFCPGIPGAGKTILTSIVVDYLNSRFDNNSEIGIAYIYCNFRRQHEQKIGDLLASVLKQLTQSRLSLPDNVKSLYDRHKTKRTRLSLDEILGLLQSVAAMYSRVFIIVNALNECRVSDGCRTRFLSELFNLQTRHETNIFATSRFIPEIINRFKTGVSLEIRASTDDVARYLEGYIGELLSFITIRISEAVDGMFLLAQIYLRSLKDKTTLKAIRNVLTQFLKQTMARIGRQEPGFRELAEKVPSWITYAKRPLTTVEEGTFELDEENLPQIKDMVSVCARLVTVDDKSAIIRLIYYTT</sequence>
<accession>A0AAN6RYQ6</accession>
<dbReference type="Gene3D" id="3.40.50.300">
    <property type="entry name" value="P-loop containing nucleotide triphosphate hydrolases"/>
    <property type="match status" value="1"/>
</dbReference>
<organism evidence="3 4">
    <name type="scientific">Diplogelasinospora grovesii</name>
    <dbReference type="NCBI Taxonomy" id="303347"/>
    <lineage>
        <taxon>Eukaryota</taxon>
        <taxon>Fungi</taxon>
        <taxon>Dikarya</taxon>
        <taxon>Ascomycota</taxon>
        <taxon>Pezizomycotina</taxon>
        <taxon>Sordariomycetes</taxon>
        <taxon>Sordariomycetidae</taxon>
        <taxon>Sordariales</taxon>
        <taxon>Diplogelasinosporaceae</taxon>
        <taxon>Diplogelasinospora</taxon>
    </lineage>
</organism>